<organism evidence="3 4">
    <name type="scientific">Fusarium austroafricanum</name>
    <dbReference type="NCBI Taxonomy" id="2364996"/>
    <lineage>
        <taxon>Eukaryota</taxon>
        <taxon>Fungi</taxon>
        <taxon>Dikarya</taxon>
        <taxon>Ascomycota</taxon>
        <taxon>Pezizomycotina</taxon>
        <taxon>Sordariomycetes</taxon>
        <taxon>Hypocreomycetidae</taxon>
        <taxon>Hypocreales</taxon>
        <taxon>Nectriaceae</taxon>
        <taxon>Fusarium</taxon>
        <taxon>Fusarium concolor species complex</taxon>
    </lineage>
</organism>
<evidence type="ECO:0000256" key="1">
    <source>
        <dbReference type="SAM" id="MobiDB-lite"/>
    </source>
</evidence>
<dbReference type="AlphaFoldDB" id="A0A8H4NZ28"/>
<reference evidence="3" key="1">
    <citation type="submission" date="2020-01" db="EMBL/GenBank/DDBJ databases">
        <title>Identification and distribution of gene clusters putatively required for synthesis of sphingolipid metabolism inhibitors in phylogenetically diverse species of the filamentous fungus Fusarium.</title>
        <authorList>
            <person name="Kim H.-S."/>
            <person name="Busman M."/>
            <person name="Brown D.W."/>
            <person name="Divon H."/>
            <person name="Uhlig S."/>
            <person name="Proctor R.H."/>
        </authorList>
    </citation>
    <scope>NUCLEOTIDE SEQUENCE</scope>
    <source>
        <strain evidence="3">NRRL 53441</strain>
    </source>
</reference>
<keyword evidence="2" id="KW-1133">Transmembrane helix</keyword>
<feature type="compositionally biased region" description="Polar residues" evidence="1">
    <location>
        <begin position="35"/>
        <end position="63"/>
    </location>
</feature>
<feature type="transmembrane region" description="Helical" evidence="2">
    <location>
        <begin position="198"/>
        <end position="217"/>
    </location>
</feature>
<protein>
    <submittedName>
        <fullName evidence="3">Uncharacterized protein</fullName>
    </submittedName>
</protein>
<keyword evidence="2" id="KW-0472">Membrane</keyword>
<evidence type="ECO:0000313" key="3">
    <source>
        <dbReference type="EMBL" id="KAF4449956.1"/>
    </source>
</evidence>
<feature type="region of interest" description="Disordered" evidence="1">
    <location>
        <begin position="1"/>
        <end position="164"/>
    </location>
</feature>
<dbReference type="EMBL" id="JAADJG010000264">
    <property type="protein sequence ID" value="KAF4449956.1"/>
    <property type="molecule type" value="Genomic_DNA"/>
</dbReference>
<feature type="compositionally biased region" description="Polar residues" evidence="1">
    <location>
        <begin position="153"/>
        <end position="164"/>
    </location>
</feature>
<dbReference type="Proteomes" id="UP000605986">
    <property type="component" value="Unassembled WGS sequence"/>
</dbReference>
<evidence type="ECO:0000256" key="2">
    <source>
        <dbReference type="SAM" id="Phobius"/>
    </source>
</evidence>
<proteinExistence type="predicted"/>
<keyword evidence="2" id="KW-0812">Transmembrane</keyword>
<name>A0A8H4NZ28_9HYPO</name>
<accession>A0A8H4NZ28</accession>
<evidence type="ECO:0000313" key="4">
    <source>
        <dbReference type="Proteomes" id="UP000605986"/>
    </source>
</evidence>
<comment type="caution">
    <text evidence="3">The sequence shown here is derived from an EMBL/GenBank/DDBJ whole genome shotgun (WGS) entry which is preliminary data.</text>
</comment>
<sequence>MNGEITDRAYRNAHRKQQESSSRADSGSSAFSRGTAGSQSRGGSTAFNGSSLEHLNKLLSESSTTPAARTTGDRRTRTTNEPVSTGETTPRAFPAAKSSQTSSSVHDENAFIRRSTTDKSTSHQEEQDKQKTPQVPGSFDSEIKTPKPHTRKSTQPSTNQLDGEEQGSNKALWFLDIFLDIFPRGAWYLLTSPLLRRLWGVIVFIAAVAFVVLLFVAKNFMCDHGVSWVAPRFCGATISSKRIFPECHGIEFDSVKLNIPGIKNYMENSLSNLQGDISEDIESQLSMGKINLAAWKRKYSQGLEDAQDVENQLKDLLQSIWTQLDGYMSGFPKHTSQRSWVRQLIGLHSAGVLSDARTTTQDLLKIMRLAKEKLRIKSQTIHSGINNPDGFVNKLHGIEGEAFCDRMNHRSFDTEHDPTIQGLYANARVWTAGNDAVVEDLKRQAKKMKADVKWFSEQITFLKEHLDVITCEEGFSGMVNGRLNGDAAEDLFESYVMKNWEIACKAREKLEEYYKGYEW</sequence>
<feature type="compositionally biased region" description="Basic and acidic residues" evidence="1">
    <location>
        <begin position="1"/>
        <end position="10"/>
    </location>
</feature>
<feature type="compositionally biased region" description="Low complexity" evidence="1">
    <location>
        <begin position="20"/>
        <end position="34"/>
    </location>
</feature>
<gene>
    <name evidence="3" type="ORF">F53441_6875</name>
</gene>
<feature type="compositionally biased region" description="Basic and acidic residues" evidence="1">
    <location>
        <begin position="105"/>
        <end position="131"/>
    </location>
</feature>
<keyword evidence="4" id="KW-1185">Reference proteome</keyword>